<sequence length="302" mass="33301">MSVWLAHHWYAFVLALKRLAGAPIGNLLSIIVIGIAFSLPAGIYMLLGNLQAFSTQVSGAPQLSLFLELDTNGDEVAQIAARLKEHPQVASFEFIPRDSALEQLKQSNGLADLVDSLERNPLPDAFVINARSLSPAALEELHAELQKWPRIEHVQLDSAWAKRLDALINLGRLAVLMLAALLSFALVAVTFNTIRLQILTKRDEIEVSKLIGATNGFIRRPFLYFGAIQGMAGGMAAWLIISLGIHLIDDELRNLTRLYVVDFPLYHLSPEDSLTLLLLSACLGWLGAWLSVANHLWQIEPS</sequence>
<dbReference type="NCBIfam" id="TIGR00439">
    <property type="entry name" value="FtsX_Gneg"/>
    <property type="match status" value="1"/>
</dbReference>
<dbReference type="Proteomes" id="UP000183471">
    <property type="component" value="Unassembled WGS sequence"/>
</dbReference>
<reference evidence="16 17" key="1">
    <citation type="submission" date="2016-10" db="EMBL/GenBank/DDBJ databases">
        <authorList>
            <person name="Varghese N."/>
            <person name="Submissions S."/>
        </authorList>
    </citation>
    <scope>NUCLEOTIDE SEQUENCE [LARGE SCALE GENOMIC DNA]</scope>
    <source>
        <strain evidence="16 17">Nl1</strain>
    </source>
</reference>
<keyword evidence="6 12" id="KW-0997">Cell inner membrane</keyword>
<dbReference type="PANTHER" id="PTHR47755:SF1">
    <property type="entry name" value="CELL DIVISION PROTEIN FTSX"/>
    <property type="match status" value="1"/>
</dbReference>
<keyword evidence="5 12" id="KW-1003">Cell membrane</keyword>
<keyword evidence="9 13" id="KW-1133">Transmembrane helix</keyword>
<feature type="transmembrane region" description="Helical" evidence="13">
    <location>
        <begin position="27"/>
        <end position="47"/>
    </location>
</feature>
<feature type="domain" description="FtsX extracellular" evidence="15">
    <location>
        <begin position="62"/>
        <end position="154"/>
    </location>
</feature>
<feature type="transmembrane region" description="Helical" evidence="13">
    <location>
        <begin position="222"/>
        <end position="248"/>
    </location>
</feature>
<comment type="subunit">
    <text evidence="3">Forms a membrane-associated complex with FtsE.</text>
</comment>
<evidence type="ECO:0000256" key="13">
    <source>
        <dbReference type="SAM" id="Phobius"/>
    </source>
</evidence>
<evidence type="ECO:0000256" key="10">
    <source>
        <dbReference type="ARBA" id="ARBA00023136"/>
    </source>
</evidence>
<gene>
    <name evidence="16" type="ORF">SAMN05216402_0573</name>
</gene>
<organism evidence="16 17">
    <name type="scientific">Nitrosospira multiformis</name>
    <dbReference type="NCBI Taxonomy" id="1231"/>
    <lineage>
        <taxon>Bacteria</taxon>
        <taxon>Pseudomonadati</taxon>
        <taxon>Pseudomonadota</taxon>
        <taxon>Betaproteobacteria</taxon>
        <taxon>Nitrosomonadales</taxon>
        <taxon>Nitrosomonadaceae</taxon>
        <taxon>Nitrosospira</taxon>
    </lineage>
</organism>
<dbReference type="InterPro" id="IPR004513">
    <property type="entry name" value="FtsX"/>
</dbReference>
<dbReference type="EMBL" id="FNKY01000001">
    <property type="protein sequence ID" value="SDQ36579.1"/>
    <property type="molecule type" value="Genomic_DNA"/>
</dbReference>
<evidence type="ECO:0000313" key="17">
    <source>
        <dbReference type="Proteomes" id="UP000183471"/>
    </source>
</evidence>
<comment type="caution">
    <text evidence="16">The sequence shown here is derived from an EMBL/GenBank/DDBJ whole genome shotgun (WGS) entry which is preliminary data.</text>
</comment>
<dbReference type="Pfam" id="PF18075">
    <property type="entry name" value="FtsX_ECD"/>
    <property type="match status" value="1"/>
</dbReference>
<dbReference type="Gene3D" id="3.30.70.3040">
    <property type="match status" value="1"/>
</dbReference>
<dbReference type="Pfam" id="PF02687">
    <property type="entry name" value="FtsX"/>
    <property type="match status" value="1"/>
</dbReference>
<evidence type="ECO:0000259" key="15">
    <source>
        <dbReference type="Pfam" id="PF18075"/>
    </source>
</evidence>
<comment type="function">
    <text evidence="12">Part of the ABC transporter FtsEX involved in cellular division.</text>
</comment>
<feature type="domain" description="ABC3 transporter permease C-terminal" evidence="14">
    <location>
        <begin position="177"/>
        <end position="293"/>
    </location>
</feature>
<keyword evidence="8 13" id="KW-0812">Transmembrane</keyword>
<keyword evidence="17" id="KW-1185">Reference proteome</keyword>
<keyword evidence="7 12" id="KW-0132">Cell division</keyword>
<accession>A0ABY0T6Z5</accession>
<comment type="subcellular location">
    <subcellularLocation>
        <location evidence="1">Cell inner membrane</location>
        <topology evidence="1">Multi-pass membrane protein</topology>
    </subcellularLocation>
</comment>
<comment type="similarity">
    <text evidence="2 12">Belongs to the ABC-4 integral membrane protein family. FtsX subfamily.</text>
</comment>
<evidence type="ECO:0000256" key="12">
    <source>
        <dbReference type="PIRNR" id="PIRNR003097"/>
    </source>
</evidence>
<feature type="transmembrane region" description="Helical" evidence="13">
    <location>
        <begin position="274"/>
        <end position="297"/>
    </location>
</feature>
<evidence type="ECO:0000313" key="16">
    <source>
        <dbReference type="EMBL" id="SDQ36579.1"/>
    </source>
</evidence>
<evidence type="ECO:0000256" key="4">
    <source>
        <dbReference type="ARBA" id="ARBA00021907"/>
    </source>
</evidence>
<keyword evidence="10 12" id="KW-0472">Membrane</keyword>
<evidence type="ECO:0000256" key="1">
    <source>
        <dbReference type="ARBA" id="ARBA00004429"/>
    </source>
</evidence>
<evidence type="ECO:0000259" key="14">
    <source>
        <dbReference type="Pfam" id="PF02687"/>
    </source>
</evidence>
<evidence type="ECO:0000256" key="3">
    <source>
        <dbReference type="ARBA" id="ARBA00011160"/>
    </source>
</evidence>
<protein>
    <recommendedName>
        <fullName evidence="4 12">Cell division protein FtsX</fullName>
    </recommendedName>
</protein>
<dbReference type="InterPro" id="IPR047590">
    <property type="entry name" value="FtsX_proteobact-type"/>
</dbReference>
<evidence type="ECO:0000256" key="11">
    <source>
        <dbReference type="ARBA" id="ARBA00023306"/>
    </source>
</evidence>
<evidence type="ECO:0000256" key="8">
    <source>
        <dbReference type="ARBA" id="ARBA00022692"/>
    </source>
</evidence>
<name>A0ABY0T6Z5_9PROT</name>
<dbReference type="PIRSF" id="PIRSF003097">
    <property type="entry name" value="FtsX"/>
    <property type="match status" value="1"/>
</dbReference>
<feature type="transmembrane region" description="Helical" evidence="13">
    <location>
        <begin position="173"/>
        <end position="194"/>
    </location>
</feature>
<dbReference type="GO" id="GO:0051301">
    <property type="term" value="P:cell division"/>
    <property type="evidence" value="ECO:0007669"/>
    <property type="project" value="UniProtKB-KW"/>
</dbReference>
<proteinExistence type="inferred from homology"/>
<evidence type="ECO:0000256" key="9">
    <source>
        <dbReference type="ARBA" id="ARBA00022989"/>
    </source>
</evidence>
<keyword evidence="11 12" id="KW-0131">Cell cycle</keyword>
<dbReference type="RefSeq" id="WP_074630703.1">
    <property type="nucleotide sequence ID" value="NZ_FNKY01000001.1"/>
</dbReference>
<evidence type="ECO:0000256" key="7">
    <source>
        <dbReference type="ARBA" id="ARBA00022618"/>
    </source>
</evidence>
<dbReference type="InterPro" id="IPR040690">
    <property type="entry name" value="FtsX_ECD"/>
</dbReference>
<evidence type="ECO:0000256" key="6">
    <source>
        <dbReference type="ARBA" id="ARBA00022519"/>
    </source>
</evidence>
<evidence type="ECO:0000256" key="2">
    <source>
        <dbReference type="ARBA" id="ARBA00007379"/>
    </source>
</evidence>
<evidence type="ECO:0000256" key="5">
    <source>
        <dbReference type="ARBA" id="ARBA00022475"/>
    </source>
</evidence>
<dbReference type="InterPro" id="IPR003838">
    <property type="entry name" value="ABC3_permease_C"/>
</dbReference>
<dbReference type="PANTHER" id="PTHR47755">
    <property type="entry name" value="CELL DIVISION PROTEIN FTSX"/>
    <property type="match status" value="1"/>
</dbReference>